<proteinExistence type="predicted"/>
<gene>
    <name evidence="1" type="ORF">P7K49_014195</name>
</gene>
<evidence type="ECO:0000313" key="2">
    <source>
        <dbReference type="Proteomes" id="UP001266305"/>
    </source>
</evidence>
<dbReference type="EMBL" id="JASSZA010000006">
    <property type="protein sequence ID" value="KAK2109030.1"/>
    <property type="molecule type" value="Genomic_DNA"/>
</dbReference>
<reference evidence="1 2" key="1">
    <citation type="submission" date="2023-05" db="EMBL/GenBank/DDBJ databases">
        <title>B98-5 Cell Line De Novo Hybrid Assembly: An Optical Mapping Approach.</title>
        <authorList>
            <person name="Kananen K."/>
            <person name="Auerbach J.A."/>
            <person name="Kautto E."/>
            <person name="Blachly J.S."/>
        </authorList>
    </citation>
    <scope>NUCLEOTIDE SEQUENCE [LARGE SCALE GENOMIC DNA]</scope>
    <source>
        <strain evidence="1">B95-8</strain>
        <tissue evidence="1">Cell line</tissue>
    </source>
</reference>
<name>A0ABQ9VIP8_SAGOE</name>
<dbReference type="Proteomes" id="UP001266305">
    <property type="component" value="Unassembled WGS sequence"/>
</dbReference>
<comment type="caution">
    <text evidence="1">The sequence shown here is derived from an EMBL/GenBank/DDBJ whole genome shotgun (WGS) entry which is preliminary data.</text>
</comment>
<evidence type="ECO:0000313" key="1">
    <source>
        <dbReference type="EMBL" id="KAK2109030.1"/>
    </source>
</evidence>
<keyword evidence="2" id="KW-1185">Reference proteome</keyword>
<sequence>MFGKGLDALKVRLASENGDIDRDRWIVRSYKTTHVDYWQQNLGGGPLCLCPPCEFAGGGRLHEHKMGPRCQPSVGFRELLEDVSYLPLVLEPFQVQFHIHKSVLSPEALSHRGVP</sequence>
<organism evidence="1 2">
    <name type="scientific">Saguinus oedipus</name>
    <name type="common">Cotton-top tamarin</name>
    <name type="synonym">Oedipomidas oedipus</name>
    <dbReference type="NCBI Taxonomy" id="9490"/>
    <lineage>
        <taxon>Eukaryota</taxon>
        <taxon>Metazoa</taxon>
        <taxon>Chordata</taxon>
        <taxon>Craniata</taxon>
        <taxon>Vertebrata</taxon>
        <taxon>Euteleostomi</taxon>
        <taxon>Mammalia</taxon>
        <taxon>Eutheria</taxon>
        <taxon>Euarchontoglires</taxon>
        <taxon>Primates</taxon>
        <taxon>Haplorrhini</taxon>
        <taxon>Platyrrhini</taxon>
        <taxon>Cebidae</taxon>
        <taxon>Callitrichinae</taxon>
        <taxon>Saguinus</taxon>
    </lineage>
</organism>
<accession>A0ABQ9VIP8</accession>
<protein>
    <submittedName>
        <fullName evidence="1">Uncharacterized protein</fullName>
    </submittedName>
</protein>